<keyword evidence="1" id="KW-0547">Nucleotide-binding</keyword>
<dbReference type="FunFam" id="3.40.50.300:FF:002125">
    <property type="entry name" value="ATP-dependent helicase HrpB"/>
    <property type="match status" value="1"/>
</dbReference>
<reference evidence="7" key="1">
    <citation type="submission" date="2021-03" db="EMBL/GenBank/DDBJ databases">
        <title>Acanthopleuribacteraceae sp. M133.</title>
        <authorList>
            <person name="Wang G."/>
        </authorList>
    </citation>
    <scope>NUCLEOTIDE SEQUENCE</scope>
    <source>
        <strain evidence="7">M133</strain>
    </source>
</reference>
<dbReference type="GO" id="GO:0004386">
    <property type="term" value="F:helicase activity"/>
    <property type="evidence" value="ECO:0007669"/>
    <property type="project" value="UniProtKB-KW"/>
</dbReference>
<dbReference type="EMBL" id="CP071793">
    <property type="protein sequence ID" value="QTD54070.1"/>
    <property type="molecule type" value="Genomic_DNA"/>
</dbReference>
<proteinExistence type="predicted"/>
<keyword evidence="4" id="KW-0067">ATP-binding</keyword>
<dbReference type="PANTHER" id="PTHR43519">
    <property type="entry name" value="ATP-DEPENDENT RNA HELICASE HRPB"/>
    <property type="match status" value="1"/>
</dbReference>
<dbReference type="SMART" id="SM00490">
    <property type="entry name" value="HELICc"/>
    <property type="match status" value="1"/>
</dbReference>
<dbReference type="Pfam" id="PF08482">
    <property type="entry name" value="HrpB_C"/>
    <property type="match status" value="1"/>
</dbReference>
<sequence>MSFPEHLPVDRVLPQLAKALREGSAAVLQAPTGSGKTTRVPPFLLKSGVLGDGLLMMLQPRRVAARACARTLAAQVGDRLGDTVGYQIRFERKASAKTRILVVTEGILTRRLLQDALLEGVNAVILDEFHERSVHTDLSLAFLRELSAVRDDLKLVVMSATLQTEPVSRFLSNCPIITAEGRTYPLTIHHHPTTTPRDFGPACEGALNALFADPEDDGGHVLIFLPGAPEINRVKRHLDQKSWPAKLVPLHGSLSSSEQDAALRPSRERRIILSTNIAETSLTIEGVSAVIDSGYQKQMFHHVGTGIDHLDLVRISRASAKQRAGRAGRQRPGRVIRLWDDALHQMLSENDEPEMSRIDLASTLLQVIDFHGPDLDDFPFFERPPEAVLNRASNTLRLLGALGDDGRQTDKGRRLAGLPLHPRLGAILLEGIARNRLGEAASLCALLGERPLRESAELSEQMELYADWREGKARLDPGTERACRRLRDIERQLLRQAASLTHGKTAPPGNPRSMGSEEWAALLLAGFPDRICRVVGQGLGRMVGGRGIAFTPPKHGSSFDLFIAVRLSERGTDRTAGKADQIVPITLATARTLLPTETRESAVFDAQRQAVRGVRQTVLGGLVLDEKQGVAVDAEAMSTALAEAAAQHFERVFQPDPKARRLLTRLRFAARHLPEEGWPDYTDSGLRAMLPTLCFGKKNFEALRKMDWQVHLLAPLSWQQRQLLDREVPERWQVPSGSSVIIDYEPAQDPAGTPVLAARIQEMFGMAETPRIARGRVALLCHLLGPNRRPVQITSDLKSFWDGGYAEVRKELRSRYPKHYWPENPYEAQAIRGVRPRK</sequence>
<dbReference type="CDD" id="cd17990">
    <property type="entry name" value="DEXHc_HrpB"/>
    <property type="match status" value="1"/>
</dbReference>
<feature type="domain" description="Helicase C-terminal" evidence="6">
    <location>
        <begin position="206"/>
        <end position="366"/>
    </location>
</feature>
<dbReference type="InterPro" id="IPR049614">
    <property type="entry name" value="HrpB_DEXH"/>
</dbReference>
<dbReference type="Gene3D" id="1.20.120.1080">
    <property type="match status" value="1"/>
</dbReference>
<dbReference type="PANTHER" id="PTHR43519:SF1">
    <property type="entry name" value="ATP-DEPENDENT RNA HELICASE HRPB"/>
    <property type="match status" value="1"/>
</dbReference>
<dbReference type="InterPro" id="IPR011545">
    <property type="entry name" value="DEAD/DEAH_box_helicase_dom"/>
</dbReference>
<dbReference type="CDD" id="cd18791">
    <property type="entry name" value="SF2_C_RHA"/>
    <property type="match status" value="1"/>
</dbReference>
<dbReference type="SUPFAM" id="SSF52540">
    <property type="entry name" value="P-loop containing nucleoside triphosphate hydrolases"/>
    <property type="match status" value="1"/>
</dbReference>
<dbReference type="Pfam" id="PF00270">
    <property type="entry name" value="DEAD"/>
    <property type="match status" value="1"/>
</dbReference>
<dbReference type="SMART" id="SM00487">
    <property type="entry name" value="DEXDc"/>
    <property type="match status" value="1"/>
</dbReference>
<dbReference type="AlphaFoldDB" id="A0A8A4TX62"/>
<dbReference type="KEGG" id="scor:J3U87_16615"/>
<keyword evidence="3 7" id="KW-0347">Helicase</keyword>
<keyword evidence="8" id="KW-1185">Reference proteome</keyword>
<evidence type="ECO:0000256" key="3">
    <source>
        <dbReference type="ARBA" id="ARBA00022806"/>
    </source>
</evidence>
<evidence type="ECO:0000313" key="7">
    <source>
        <dbReference type="EMBL" id="QTD54070.1"/>
    </source>
</evidence>
<accession>A0A8A4TX62</accession>
<dbReference type="InterPro" id="IPR010225">
    <property type="entry name" value="HrpB"/>
</dbReference>
<dbReference type="PROSITE" id="PS51194">
    <property type="entry name" value="HELICASE_CTER"/>
    <property type="match status" value="1"/>
</dbReference>
<dbReference type="InterPro" id="IPR027417">
    <property type="entry name" value="P-loop_NTPase"/>
</dbReference>
<dbReference type="SMART" id="SM00847">
    <property type="entry name" value="HA2"/>
    <property type="match status" value="1"/>
</dbReference>
<evidence type="ECO:0000259" key="6">
    <source>
        <dbReference type="PROSITE" id="PS51194"/>
    </source>
</evidence>
<dbReference type="GO" id="GO:0003676">
    <property type="term" value="F:nucleic acid binding"/>
    <property type="evidence" value="ECO:0007669"/>
    <property type="project" value="InterPro"/>
</dbReference>
<feature type="domain" description="Helicase ATP-binding" evidence="5">
    <location>
        <begin position="17"/>
        <end position="180"/>
    </location>
</feature>
<gene>
    <name evidence="7" type="primary">hrpB</name>
    <name evidence="7" type="ORF">J3U87_16615</name>
</gene>
<dbReference type="Pfam" id="PF00271">
    <property type="entry name" value="Helicase_C"/>
    <property type="match status" value="1"/>
</dbReference>
<evidence type="ECO:0000313" key="8">
    <source>
        <dbReference type="Proteomes" id="UP000663929"/>
    </source>
</evidence>
<dbReference type="GO" id="GO:0016787">
    <property type="term" value="F:hydrolase activity"/>
    <property type="evidence" value="ECO:0007669"/>
    <property type="project" value="UniProtKB-KW"/>
</dbReference>
<evidence type="ECO:0000256" key="2">
    <source>
        <dbReference type="ARBA" id="ARBA00022801"/>
    </source>
</evidence>
<protein>
    <submittedName>
        <fullName evidence="7">ATP-dependent helicase HrpB</fullName>
    </submittedName>
</protein>
<dbReference type="PIRSF" id="PIRSF005496">
    <property type="entry name" value="ATP_hel_hrpB"/>
    <property type="match status" value="1"/>
</dbReference>
<dbReference type="Proteomes" id="UP000663929">
    <property type="component" value="Chromosome"/>
</dbReference>
<evidence type="ECO:0000259" key="5">
    <source>
        <dbReference type="PROSITE" id="PS51192"/>
    </source>
</evidence>
<dbReference type="Gene3D" id="3.40.50.300">
    <property type="entry name" value="P-loop containing nucleotide triphosphate hydrolases"/>
    <property type="match status" value="2"/>
</dbReference>
<keyword evidence="2" id="KW-0378">Hydrolase</keyword>
<evidence type="ECO:0000256" key="1">
    <source>
        <dbReference type="ARBA" id="ARBA00022741"/>
    </source>
</evidence>
<evidence type="ECO:0000256" key="4">
    <source>
        <dbReference type="ARBA" id="ARBA00022840"/>
    </source>
</evidence>
<dbReference type="GO" id="GO:0005524">
    <property type="term" value="F:ATP binding"/>
    <property type="evidence" value="ECO:0007669"/>
    <property type="project" value="UniProtKB-KW"/>
</dbReference>
<name>A0A8A4TX62_SULCO</name>
<dbReference type="RefSeq" id="WP_237384169.1">
    <property type="nucleotide sequence ID" value="NZ_CP071793.1"/>
</dbReference>
<dbReference type="InterPro" id="IPR013689">
    <property type="entry name" value="RNA_helicase_ATP-dep_HrpB_C"/>
</dbReference>
<dbReference type="NCBIfam" id="TIGR01970">
    <property type="entry name" value="DEAH_box_HrpB"/>
    <property type="match status" value="1"/>
</dbReference>
<dbReference type="InterPro" id="IPR007502">
    <property type="entry name" value="Helicase-assoc_dom"/>
</dbReference>
<organism evidence="7 8">
    <name type="scientific">Sulfidibacter corallicola</name>
    <dbReference type="NCBI Taxonomy" id="2818388"/>
    <lineage>
        <taxon>Bacteria</taxon>
        <taxon>Pseudomonadati</taxon>
        <taxon>Acidobacteriota</taxon>
        <taxon>Holophagae</taxon>
        <taxon>Acanthopleuribacterales</taxon>
        <taxon>Acanthopleuribacteraceae</taxon>
        <taxon>Sulfidibacter</taxon>
    </lineage>
</organism>
<dbReference type="InterPro" id="IPR001650">
    <property type="entry name" value="Helicase_C-like"/>
</dbReference>
<dbReference type="PROSITE" id="PS51192">
    <property type="entry name" value="HELICASE_ATP_BIND_1"/>
    <property type="match status" value="1"/>
</dbReference>
<dbReference type="InterPro" id="IPR014001">
    <property type="entry name" value="Helicase_ATP-bd"/>
</dbReference>